<proteinExistence type="predicted"/>
<dbReference type="RefSeq" id="WP_092910005.1">
    <property type="nucleotide sequence ID" value="NZ_FOXB01000002.1"/>
</dbReference>
<keyword evidence="3" id="KW-0479">Metal-binding</keyword>
<dbReference type="GO" id="GO:0051536">
    <property type="term" value="F:iron-sulfur cluster binding"/>
    <property type="evidence" value="ECO:0007669"/>
    <property type="project" value="UniProtKB-KW"/>
</dbReference>
<dbReference type="STRING" id="223786.SAMN05216234_10218"/>
<dbReference type="PANTHER" id="PTHR11228:SF7">
    <property type="entry name" value="PQQA PEPTIDE CYCLASE"/>
    <property type="match status" value="1"/>
</dbReference>
<dbReference type="CDD" id="cd21109">
    <property type="entry name" value="SPASM"/>
    <property type="match status" value="1"/>
</dbReference>
<evidence type="ECO:0000256" key="1">
    <source>
        <dbReference type="ARBA" id="ARBA00001966"/>
    </source>
</evidence>
<feature type="domain" description="Elp3/MiaA/NifB-like radical SAM core" evidence="6">
    <location>
        <begin position="5"/>
        <end position="211"/>
    </location>
</feature>
<dbReference type="Proteomes" id="UP000199227">
    <property type="component" value="Unassembled WGS sequence"/>
</dbReference>
<dbReference type="InterPro" id="IPR006638">
    <property type="entry name" value="Elp3/MiaA/NifB-like_rSAM"/>
</dbReference>
<dbReference type="InterPro" id="IPR023885">
    <property type="entry name" value="4Fe4S-binding_SPASM_dom"/>
</dbReference>
<accession>A0A1I5L3C3</accession>
<dbReference type="Pfam" id="PF04055">
    <property type="entry name" value="Radical_SAM"/>
    <property type="match status" value="1"/>
</dbReference>
<protein>
    <submittedName>
        <fullName evidence="7">Radical SAM additional 4Fe4S-binding SPASM domain-containing protein</fullName>
    </submittedName>
</protein>
<evidence type="ECO:0000313" key="7">
    <source>
        <dbReference type="EMBL" id="SFO91745.1"/>
    </source>
</evidence>
<evidence type="ECO:0000256" key="2">
    <source>
        <dbReference type="ARBA" id="ARBA00022691"/>
    </source>
</evidence>
<dbReference type="InterPro" id="IPR007197">
    <property type="entry name" value="rSAM"/>
</dbReference>
<dbReference type="SFLD" id="SFLDS00029">
    <property type="entry name" value="Radical_SAM"/>
    <property type="match status" value="1"/>
</dbReference>
<keyword evidence="4" id="KW-0408">Iron</keyword>
<name>A0A1I5L3C3_9BACT</name>
<evidence type="ECO:0000256" key="3">
    <source>
        <dbReference type="ARBA" id="ARBA00022723"/>
    </source>
</evidence>
<evidence type="ECO:0000259" key="6">
    <source>
        <dbReference type="SMART" id="SM00729"/>
    </source>
</evidence>
<dbReference type="SMART" id="SM00729">
    <property type="entry name" value="Elp3"/>
    <property type="match status" value="1"/>
</dbReference>
<gene>
    <name evidence="7" type="ORF">SAMN05216234_10218</name>
</gene>
<dbReference type="OrthoDB" id="9782387at2"/>
<evidence type="ECO:0000256" key="4">
    <source>
        <dbReference type="ARBA" id="ARBA00023004"/>
    </source>
</evidence>
<dbReference type="PANTHER" id="PTHR11228">
    <property type="entry name" value="RADICAL SAM DOMAIN PROTEIN"/>
    <property type="match status" value="1"/>
</dbReference>
<keyword evidence="2" id="KW-0949">S-adenosyl-L-methionine</keyword>
<dbReference type="Pfam" id="PF13186">
    <property type="entry name" value="SPASM"/>
    <property type="match status" value="1"/>
</dbReference>
<dbReference type="InterPro" id="IPR013785">
    <property type="entry name" value="Aldolase_TIM"/>
</dbReference>
<sequence length="326" mass="37968">MYKIDDLVYPISRFCPGKCLNCNIYQEDPHIENETSIELFEKILQSKVLKDTFYFSLTGGESQLSNKFIPVLELIAKYKPKSYIHSNTSGWHTKRTIEVAQKGLELFDKDRFRIDISVDGIKEDYERVRLTKDGWEKAMNTTKELLKLGLKPTFVMIVYKQNYKSIKKFVEMCHEKGVGWYIGFFVESDNFNNKGKVKYYTNQEIDEIETSLYEIGFMDSKHYVNWLWAKSVYLGNIPEFKCMMGSRSLLIDPYGNVYPCGGGQEKRLNKMLYMGNIKDYNGNLDRLLNDKKALKVLDNIKQKKCQPCDLLCAHKIEFPWGKGTGL</sequence>
<organism evidence="7 8">
    <name type="scientific">Hydrogenimonas thermophila</name>
    <dbReference type="NCBI Taxonomy" id="223786"/>
    <lineage>
        <taxon>Bacteria</taxon>
        <taxon>Pseudomonadati</taxon>
        <taxon>Campylobacterota</taxon>
        <taxon>Epsilonproteobacteria</taxon>
        <taxon>Campylobacterales</taxon>
        <taxon>Hydrogenimonadaceae</taxon>
        <taxon>Hydrogenimonas</taxon>
    </lineage>
</organism>
<reference evidence="7 8" key="1">
    <citation type="submission" date="2016-10" db="EMBL/GenBank/DDBJ databases">
        <authorList>
            <person name="de Groot N.N."/>
        </authorList>
    </citation>
    <scope>NUCLEOTIDE SEQUENCE [LARGE SCALE GENOMIC DNA]</scope>
    <source>
        <strain evidence="7 8">EP1-55-1</strain>
    </source>
</reference>
<dbReference type="Gene3D" id="3.20.20.70">
    <property type="entry name" value="Aldolase class I"/>
    <property type="match status" value="1"/>
</dbReference>
<dbReference type="AlphaFoldDB" id="A0A1I5L3C3"/>
<dbReference type="GO" id="GO:0003824">
    <property type="term" value="F:catalytic activity"/>
    <property type="evidence" value="ECO:0007669"/>
    <property type="project" value="InterPro"/>
</dbReference>
<dbReference type="EMBL" id="FOXB01000002">
    <property type="protein sequence ID" value="SFO91745.1"/>
    <property type="molecule type" value="Genomic_DNA"/>
</dbReference>
<keyword evidence="5" id="KW-0411">Iron-sulfur</keyword>
<evidence type="ECO:0000256" key="5">
    <source>
        <dbReference type="ARBA" id="ARBA00023014"/>
    </source>
</evidence>
<keyword evidence="8" id="KW-1185">Reference proteome</keyword>
<dbReference type="InterPro" id="IPR050377">
    <property type="entry name" value="Radical_SAM_PqqE_MftC-like"/>
</dbReference>
<dbReference type="InterPro" id="IPR058240">
    <property type="entry name" value="rSAM_sf"/>
</dbReference>
<dbReference type="CDD" id="cd01335">
    <property type="entry name" value="Radical_SAM"/>
    <property type="match status" value="1"/>
</dbReference>
<comment type="cofactor">
    <cofactor evidence="1">
        <name>[4Fe-4S] cluster</name>
        <dbReference type="ChEBI" id="CHEBI:49883"/>
    </cofactor>
</comment>
<dbReference type="SUPFAM" id="SSF102114">
    <property type="entry name" value="Radical SAM enzymes"/>
    <property type="match status" value="1"/>
</dbReference>
<dbReference type="GO" id="GO:0046872">
    <property type="term" value="F:metal ion binding"/>
    <property type="evidence" value="ECO:0007669"/>
    <property type="project" value="UniProtKB-KW"/>
</dbReference>
<dbReference type="SFLD" id="SFLDG01067">
    <property type="entry name" value="SPASM/twitch_domain_containing"/>
    <property type="match status" value="1"/>
</dbReference>
<evidence type="ECO:0000313" key="8">
    <source>
        <dbReference type="Proteomes" id="UP000199227"/>
    </source>
</evidence>